<feature type="transmembrane region" description="Helical" evidence="8">
    <location>
        <begin position="218"/>
        <end position="238"/>
    </location>
</feature>
<feature type="transmembrane region" description="Helical" evidence="8">
    <location>
        <begin position="269"/>
        <end position="290"/>
    </location>
</feature>
<feature type="transmembrane region" description="Helical" evidence="8">
    <location>
        <begin position="412"/>
        <end position="433"/>
    </location>
</feature>
<gene>
    <name evidence="9" type="ORF">EAT49_13915</name>
</gene>
<dbReference type="EMBL" id="RDRB01000006">
    <property type="protein sequence ID" value="ROU00338.1"/>
    <property type="molecule type" value="Genomic_DNA"/>
</dbReference>
<evidence type="ECO:0000256" key="4">
    <source>
        <dbReference type="ARBA" id="ARBA00022679"/>
    </source>
</evidence>
<feature type="transmembrane region" description="Helical" evidence="8">
    <location>
        <begin position="124"/>
        <end position="140"/>
    </location>
</feature>
<evidence type="ECO:0000256" key="6">
    <source>
        <dbReference type="ARBA" id="ARBA00022989"/>
    </source>
</evidence>
<evidence type="ECO:0000256" key="2">
    <source>
        <dbReference type="ARBA" id="ARBA00022475"/>
    </source>
</evidence>
<evidence type="ECO:0000313" key="10">
    <source>
        <dbReference type="Proteomes" id="UP000268016"/>
    </source>
</evidence>
<dbReference type="PANTHER" id="PTHR33908">
    <property type="entry name" value="MANNOSYLTRANSFERASE YKCB-RELATED"/>
    <property type="match status" value="1"/>
</dbReference>
<evidence type="ECO:0000256" key="7">
    <source>
        <dbReference type="ARBA" id="ARBA00023136"/>
    </source>
</evidence>
<evidence type="ECO:0000256" key="1">
    <source>
        <dbReference type="ARBA" id="ARBA00004651"/>
    </source>
</evidence>
<dbReference type="OrthoDB" id="9810951at2"/>
<keyword evidence="6 8" id="KW-1133">Transmembrane helix</keyword>
<keyword evidence="7 8" id="KW-0472">Membrane</keyword>
<sequence length="537" mass="57253">MTALAARAWDLFRRYPLTFAALLIAVQCLPALEARWFWFSDEVRYAEVYSNLVEGGHWIVLNLNGVPYPDKPPLFFLMLAALDLIPGVGMPGVMFLGSAVSGWFLLFAVTRLGAALGLSRDAQAAGVAATLCLFGVILHLHYVRMDLLFVALMLWAQALMLRFHLHGAGRAALIAGYALGGLAVLVKGPLGLLLPMVAAWAAGLWAGRWRPVLSLSTLAGLGVAALVMSSWALGIVLVEGWDFFAREIIGQQVVARATDTFHHAEPWTFYFGVLPVLMLPWTGMVAALPWRRLPRWLPGLRATLGAPGPVTALALGALVHFAIMSTLDGKVAVYLLPVMAQLALLLGALSLSHDLRPGWIATGALTALCGAALLVLAVLPEGEGLRAGALLCGALLLPVGAALILRARSGGPALAALTLSLTAWGLALALVLLPGLNERASTRIPAELLAAYAERGYTPVAHRTYPGIYSYYAGRDILQIDDPEALKALAGEGTPLVIAVRRARWEGLDLEGFEIIDDRPIQGAGPDYLVLIRPPPG</sequence>
<evidence type="ECO:0000256" key="8">
    <source>
        <dbReference type="SAM" id="Phobius"/>
    </source>
</evidence>
<dbReference type="PANTHER" id="PTHR33908:SF3">
    <property type="entry name" value="UNDECAPRENYL PHOSPHATE-ALPHA-4-AMINO-4-DEOXY-L-ARABINOSE ARABINOSYL TRANSFERASE"/>
    <property type="match status" value="1"/>
</dbReference>
<proteinExistence type="predicted"/>
<keyword evidence="10" id="KW-1185">Reference proteome</keyword>
<feature type="transmembrane region" description="Helical" evidence="8">
    <location>
        <begin position="385"/>
        <end position="405"/>
    </location>
</feature>
<keyword evidence="2" id="KW-1003">Cell membrane</keyword>
<comment type="caution">
    <text evidence="9">The sequence shown here is derived from an EMBL/GenBank/DDBJ whole genome shotgun (WGS) entry which is preliminary data.</text>
</comment>
<feature type="transmembrane region" description="Helical" evidence="8">
    <location>
        <begin position="177"/>
        <end position="206"/>
    </location>
</feature>
<keyword evidence="4" id="KW-0808">Transferase</keyword>
<keyword evidence="5 8" id="KW-0812">Transmembrane</keyword>
<dbReference type="RefSeq" id="WP_123642886.1">
    <property type="nucleotide sequence ID" value="NZ_ML119086.1"/>
</dbReference>
<evidence type="ECO:0000313" key="9">
    <source>
        <dbReference type="EMBL" id="ROU00338.1"/>
    </source>
</evidence>
<reference evidence="9 10" key="1">
    <citation type="submission" date="2018-10" db="EMBL/GenBank/DDBJ databases">
        <title>Histidinibacterium lentulum gen. nov., sp. nov., a marine bacterium from the culture broth of Picochlorum sp. 122.</title>
        <authorList>
            <person name="Wang G."/>
        </authorList>
    </citation>
    <scope>NUCLEOTIDE SEQUENCE [LARGE SCALE GENOMIC DNA]</scope>
    <source>
        <strain evidence="9 10">B17</strain>
    </source>
</reference>
<accession>A0A3N2QYY8</accession>
<evidence type="ECO:0000256" key="5">
    <source>
        <dbReference type="ARBA" id="ARBA00022692"/>
    </source>
</evidence>
<evidence type="ECO:0000256" key="3">
    <source>
        <dbReference type="ARBA" id="ARBA00022676"/>
    </source>
</evidence>
<name>A0A3N2QYY8_9RHOB</name>
<organism evidence="9 10">
    <name type="scientific">Histidinibacterium lentulum</name>
    <dbReference type="NCBI Taxonomy" id="2480588"/>
    <lineage>
        <taxon>Bacteria</taxon>
        <taxon>Pseudomonadati</taxon>
        <taxon>Pseudomonadota</taxon>
        <taxon>Alphaproteobacteria</taxon>
        <taxon>Rhodobacterales</taxon>
        <taxon>Paracoccaceae</taxon>
        <taxon>Histidinibacterium</taxon>
    </lineage>
</organism>
<feature type="transmembrane region" description="Helical" evidence="8">
    <location>
        <begin position="147"/>
        <end position="165"/>
    </location>
</feature>
<dbReference type="GO" id="GO:0010041">
    <property type="term" value="P:response to iron(III) ion"/>
    <property type="evidence" value="ECO:0007669"/>
    <property type="project" value="TreeGrafter"/>
</dbReference>
<comment type="subcellular location">
    <subcellularLocation>
        <location evidence="1">Cell membrane</location>
        <topology evidence="1">Multi-pass membrane protein</topology>
    </subcellularLocation>
</comment>
<dbReference type="InterPro" id="IPR050297">
    <property type="entry name" value="LipidA_mod_glycosyltrf_83"/>
</dbReference>
<dbReference type="GO" id="GO:0016763">
    <property type="term" value="F:pentosyltransferase activity"/>
    <property type="evidence" value="ECO:0007669"/>
    <property type="project" value="TreeGrafter"/>
</dbReference>
<feature type="transmembrane region" description="Helical" evidence="8">
    <location>
        <begin position="302"/>
        <end position="325"/>
    </location>
</feature>
<keyword evidence="3" id="KW-0328">Glycosyltransferase</keyword>
<dbReference type="GO" id="GO:0005886">
    <property type="term" value="C:plasma membrane"/>
    <property type="evidence" value="ECO:0007669"/>
    <property type="project" value="UniProtKB-SubCell"/>
</dbReference>
<protein>
    <recommendedName>
        <fullName evidence="11">Glycosyltransferase RgtA/B/C/D-like domain-containing protein</fullName>
    </recommendedName>
</protein>
<dbReference type="GO" id="GO:0009103">
    <property type="term" value="P:lipopolysaccharide biosynthetic process"/>
    <property type="evidence" value="ECO:0007669"/>
    <property type="project" value="UniProtKB-ARBA"/>
</dbReference>
<feature type="transmembrane region" description="Helical" evidence="8">
    <location>
        <begin position="358"/>
        <end position="379"/>
    </location>
</feature>
<feature type="transmembrane region" description="Helical" evidence="8">
    <location>
        <begin position="331"/>
        <end position="351"/>
    </location>
</feature>
<dbReference type="AlphaFoldDB" id="A0A3N2QYY8"/>
<evidence type="ECO:0008006" key="11">
    <source>
        <dbReference type="Google" id="ProtNLM"/>
    </source>
</evidence>
<dbReference type="Proteomes" id="UP000268016">
    <property type="component" value="Unassembled WGS sequence"/>
</dbReference>